<name>A0A1I3XEP4_9ACTN</name>
<dbReference type="PROSITE" id="PS50109">
    <property type="entry name" value="HIS_KIN"/>
    <property type="match status" value="1"/>
</dbReference>
<feature type="domain" description="Histidine kinase" evidence="7">
    <location>
        <begin position="151"/>
        <end position="364"/>
    </location>
</feature>
<dbReference type="EMBL" id="FOQY01000019">
    <property type="protein sequence ID" value="SFK18004.1"/>
    <property type="molecule type" value="Genomic_DNA"/>
</dbReference>
<dbReference type="InterPro" id="IPR052023">
    <property type="entry name" value="Histidine_kinase_KdpD"/>
</dbReference>
<keyword evidence="4" id="KW-0597">Phosphoprotein</keyword>
<dbReference type="PANTHER" id="PTHR45569">
    <property type="entry name" value="SENSOR PROTEIN KDPD"/>
    <property type="match status" value="1"/>
</dbReference>
<evidence type="ECO:0000256" key="1">
    <source>
        <dbReference type="ARBA" id="ARBA00000085"/>
    </source>
</evidence>
<protein>
    <recommendedName>
        <fullName evidence="3">histidine kinase</fullName>
        <ecNumber evidence="3">2.7.13.3</ecNumber>
    </recommendedName>
</protein>
<evidence type="ECO:0000313" key="8">
    <source>
        <dbReference type="EMBL" id="SFK18004.1"/>
    </source>
</evidence>
<dbReference type="InterPro" id="IPR004358">
    <property type="entry name" value="Sig_transdc_His_kin-like_C"/>
</dbReference>
<dbReference type="Gene3D" id="3.30.565.10">
    <property type="entry name" value="Histidine kinase-like ATPase, C-terminal domain"/>
    <property type="match status" value="1"/>
</dbReference>
<dbReference type="GeneID" id="96300728"/>
<dbReference type="GO" id="GO:0005886">
    <property type="term" value="C:plasma membrane"/>
    <property type="evidence" value="ECO:0007669"/>
    <property type="project" value="UniProtKB-SubCell"/>
</dbReference>
<keyword evidence="9" id="KW-1185">Reference proteome</keyword>
<dbReference type="Pfam" id="PF00512">
    <property type="entry name" value="HisKA"/>
    <property type="match status" value="1"/>
</dbReference>
<dbReference type="Pfam" id="PF02518">
    <property type="entry name" value="HATPase_c"/>
    <property type="match status" value="1"/>
</dbReference>
<evidence type="ECO:0000256" key="6">
    <source>
        <dbReference type="ARBA" id="ARBA00023012"/>
    </source>
</evidence>
<feature type="non-terminal residue" evidence="8">
    <location>
        <position position="1"/>
    </location>
</feature>
<dbReference type="PANTHER" id="PTHR45569:SF1">
    <property type="entry name" value="SENSOR PROTEIN KDPD"/>
    <property type="match status" value="1"/>
</dbReference>
<evidence type="ECO:0000256" key="4">
    <source>
        <dbReference type="ARBA" id="ARBA00022553"/>
    </source>
</evidence>
<dbReference type="InterPro" id="IPR036890">
    <property type="entry name" value="HATPase_C_sf"/>
</dbReference>
<keyword evidence="5 8" id="KW-0418">Kinase</keyword>
<dbReference type="InterPro" id="IPR036097">
    <property type="entry name" value="HisK_dim/P_sf"/>
</dbReference>
<dbReference type="EC" id="2.7.13.3" evidence="3"/>
<evidence type="ECO:0000313" key="9">
    <source>
        <dbReference type="Proteomes" id="UP000199111"/>
    </source>
</evidence>
<accession>A0A1I3XEP4</accession>
<dbReference type="InterPro" id="IPR003594">
    <property type="entry name" value="HATPase_dom"/>
</dbReference>
<dbReference type="SUPFAM" id="SSF55874">
    <property type="entry name" value="ATPase domain of HSP90 chaperone/DNA topoisomerase II/histidine kinase"/>
    <property type="match status" value="1"/>
</dbReference>
<dbReference type="Proteomes" id="UP000199111">
    <property type="component" value="Unassembled WGS sequence"/>
</dbReference>
<evidence type="ECO:0000256" key="2">
    <source>
        <dbReference type="ARBA" id="ARBA00004236"/>
    </source>
</evidence>
<organism evidence="8 9">
    <name type="scientific">Streptosporangium canum</name>
    <dbReference type="NCBI Taxonomy" id="324952"/>
    <lineage>
        <taxon>Bacteria</taxon>
        <taxon>Bacillati</taxon>
        <taxon>Actinomycetota</taxon>
        <taxon>Actinomycetes</taxon>
        <taxon>Streptosporangiales</taxon>
        <taxon>Streptosporangiaceae</taxon>
        <taxon>Streptosporangium</taxon>
    </lineage>
</organism>
<evidence type="ECO:0000256" key="3">
    <source>
        <dbReference type="ARBA" id="ARBA00012438"/>
    </source>
</evidence>
<dbReference type="SMART" id="SM00387">
    <property type="entry name" value="HATPase_c"/>
    <property type="match status" value="1"/>
</dbReference>
<dbReference type="RefSeq" id="WP_245789678.1">
    <property type="nucleotide sequence ID" value="NZ_FOQY01000019.1"/>
</dbReference>
<dbReference type="CDD" id="cd00082">
    <property type="entry name" value="HisKA"/>
    <property type="match status" value="1"/>
</dbReference>
<dbReference type="SUPFAM" id="SSF47384">
    <property type="entry name" value="Homodimeric domain of signal transducing histidine kinase"/>
    <property type="match status" value="1"/>
</dbReference>
<dbReference type="PRINTS" id="PR00344">
    <property type="entry name" value="BCTRLSENSOR"/>
</dbReference>
<proteinExistence type="predicted"/>
<keyword evidence="6" id="KW-0902">Two-component regulatory system</keyword>
<comment type="subcellular location">
    <subcellularLocation>
        <location evidence="2">Cell membrane</location>
    </subcellularLocation>
</comment>
<gene>
    <name evidence="8" type="ORF">SAMN05216275_1191</name>
</gene>
<dbReference type="Gene3D" id="1.10.287.130">
    <property type="match status" value="1"/>
</dbReference>
<dbReference type="InterPro" id="IPR005467">
    <property type="entry name" value="His_kinase_dom"/>
</dbReference>
<dbReference type="SMART" id="SM00388">
    <property type="entry name" value="HisKA"/>
    <property type="match status" value="1"/>
</dbReference>
<reference evidence="9" key="1">
    <citation type="submission" date="2016-10" db="EMBL/GenBank/DDBJ databases">
        <authorList>
            <person name="Varghese N."/>
            <person name="Submissions S."/>
        </authorList>
    </citation>
    <scope>NUCLEOTIDE SEQUENCE [LARGE SCALE GENOMIC DNA]</scope>
    <source>
        <strain evidence="9">CGMCC 4.2126</strain>
    </source>
</reference>
<keyword evidence="5 8" id="KW-0808">Transferase</keyword>
<evidence type="ECO:0000256" key="5">
    <source>
        <dbReference type="ARBA" id="ARBA00022777"/>
    </source>
</evidence>
<evidence type="ECO:0000259" key="7">
    <source>
        <dbReference type="PROSITE" id="PS50109"/>
    </source>
</evidence>
<sequence>AARRTREAARAGADAEVLSTLAGHVLRGESALPSLLARLRETFTLTSVTLLERIGEPAPDDQSDPEAWRIAATSGGPPCTCPAAADADVVIDERLVLAVRGRLLEASDRRVLEAFAAEAAVALRQERLRREADLAGPLAETDRMRTALLAAVSHDLRTPLASARLAVESLRGTEIEWSAEDREELLATADESLLKLDRLVANLLDMSRLQAGVLGLTLQPVALEEVIPRSIDDLGPLRDRVEGEVSVDLPEVVADSALLERILVNVMSNAVRYSPAGKKVLITASRHGDHVEIRVVDRGPGIPAEAHDRVFLPFQRLGDRDNHTGVGLGLALSRGLAEAMGGTLTPDETPGGGLTMVLALPTSSGARA</sequence>
<dbReference type="GO" id="GO:0000155">
    <property type="term" value="F:phosphorelay sensor kinase activity"/>
    <property type="evidence" value="ECO:0007669"/>
    <property type="project" value="InterPro"/>
</dbReference>
<dbReference type="AlphaFoldDB" id="A0A1I3XEP4"/>
<dbReference type="InterPro" id="IPR003661">
    <property type="entry name" value="HisK_dim/P_dom"/>
</dbReference>
<comment type="catalytic activity">
    <reaction evidence="1">
        <text>ATP + protein L-histidine = ADP + protein N-phospho-L-histidine.</text>
        <dbReference type="EC" id="2.7.13.3"/>
    </reaction>
</comment>
<dbReference type="CDD" id="cd00075">
    <property type="entry name" value="HATPase"/>
    <property type="match status" value="1"/>
</dbReference>